<comment type="similarity">
    <text evidence="1">Belongs to the glycosyl hydrolase 30 family.</text>
</comment>
<dbReference type="Gene3D" id="3.20.20.80">
    <property type="entry name" value="Glycosidases"/>
    <property type="match status" value="1"/>
</dbReference>
<dbReference type="AlphaFoldDB" id="A0AA39CKK7"/>
<organism evidence="7 8">
    <name type="scientific">Cladophialophora chaetospira</name>
    <dbReference type="NCBI Taxonomy" id="386627"/>
    <lineage>
        <taxon>Eukaryota</taxon>
        <taxon>Fungi</taxon>
        <taxon>Dikarya</taxon>
        <taxon>Ascomycota</taxon>
        <taxon>Pezizomycotina</taxon>
        <taxon>Eurotiomycetes</taxon>
        <taxon>Chaetothyriomycetidae</taxon>
        <taxon>Chaetothyriales</taxon>
        <taxon>Herpotrichiellaceae</taxon>
        <taxon>Cladophialophora</taxon>
    </lineage>
</organism>
<dbReference type="InterPro" id="IPR017853">
    <property type="entry name" value="GH"/>
</dbReference>
<feature type="signal peptide" evidence="4">
    <location>
        <begin position="1"/>
        <end position="19"/>
    </location>
</feature>
<keyword evidence="8" id="KW-1185">Reference proteome</keyword>
<evidence type="ECO:0000313" key="8">
    <source>
        <dbReference type="Proteomes" id="UP001172673"/>
    </source>
</evidence>
<evidence type="ECO:0008006" key="9">
    <source>
        <dbReference type="Google" id="ProtNLM"/>
    </source>
</evidence>
<proteinExistence type="inferred from homology"/>
<feature type="chain" id="PRO_5041319879" description="Glycoside hydrolase family 30 protein" evidence="4">
    <location>
        <begin position="20"/>
        <end position="470"/>
    </location>
</feature>
<dbReference type="InterPro" id="IPR033452">
    <property type="entry name" value="GH30_C"/>
</dbReference>
<dbReference type="GO" id="GO:0004348">
    <property type="term" value="F:glucosylceramidase activity"/>
    <property type="evidence" value="ECO:0007669"/>
    <property type="project" value="InterPro"/>
</dbReference>
<protein>
    <recommendedName>
        <fullName evidence="9">Glycoside hydrolase family 30 protein</fullName>
    </recommendedName>
</protein>
<name>A0AA39CKK7_9EURO</name>
<accession>A0AA39CKK7</accession>
<dbReference type="GO" id="GO:0016020">
    <property type="term" value="C:membrane"/>
    <property type="evidence" value="ECO:0007669"/>
    <property type="project" value="GOC"/>
</dbReference>
<dbReference type="InterPro" id="IPR039514">
    <property type="entry name" value="6GAL-like"/>
</dbReference>
<dbReference type="SUPFAM" id="SSF51011">
    <property type="entry name" value="Glycosyl hydrolase domain"/>
    <property type="match status" value="1"/>
</dbReference>
<feature type="domain" description="Endo-beta-1,6-galactanase-like" evidence="5">
    <location>
        <begin position="29"/>
        <end position="255"/>
    </location>
</feature>
<feature type="domain" description="Glycosyl hydrolase family 30 beta sandwich" evidence="6">
    <location>
        <begin position="382"/>
        <end position="466"/>
    </location>
</feature>
<gene>
    <name evidence="7" type="ORF">H2200_004525</name>
</gene>
<evidence type="ECO:0000256" key="3">
    <source>
        <dbReference type="ARBA" id="ARBA00022801"/>
    </source>
</evidence>
<evidence type="ECO:0000256" key="1">
    <source>
        <dbReference type="ARBA" id="ARBA00005382"/>
    </source>
</evidence>
<sequence>MLPLVLSLISAAVARPHNGHPSQSPMWPLTINIDLSTRYQTIDGFGFSEAFQRSSQLHGGFGLSPENQTRVLDYLFSNTTGMGATILRNGIGSSVDSSHDFMNSIEPVSPGSPSATPQYQWDGNDTDQLWLSKVAQSYGVKTFYADAWSAPGFMKTNGNDSNGGAICGVTDTDCATGDWRQAYADYLVQFVKFYRQAGVDITHLGFLNEPDLNQTYASMQSSGTQAADFLTVLYPTLQEQGMGDIQIACCENTGWSDTITDLTEIQLAGAEDMLGIVTSHGYSSDPKAPLNTNKKVWQTEWADLNGRWNPRWDYLGKAGEGIAWANKVQDAMVLSNLSAWLYWQGAENSTMNSMLIHLGHDDFEVSKRLWGIGQFSRFVRPGAVRIGAQVSGLPSGENGNLLYTSAFENLDGSVAIVSINNAHADLNVQLNYPGTAEMWATSEQYSIDNLGNVEGEAVVPKRTMVTWVFR</sequence>
<keyword evidence="3" id="KW-0378">Hydrolase</keyword>
<evidence type="ECO:0000256" key="4">
    <source>
        <dbReference type="SAM" id="SignalP"/>
    </source>
</evidence>
<dbReference type="PANTHER" id="PTHR11069">
    <property type="entry name" value="GLUCOSYLCERAMIDASE"/>
    <property type="match status" value="1"/>
</dbReference>
<evidence type="ECO:0000259" key="6">
    <source>
        <dbReference type="Pfam" id="PF17189"/>
    </source>
</evidence>
<evidence type="ECO:0000256" key="2">
    <source>
        <dbReference type="ARBA" id="ARBA00022729"/>
    </source>
</evidence>
<dbReference type="GO" id="GO:0006680">
    <property type="term" value="P:glucosylceramide catabolic process"/>
    <property type="evidence" value="ECO:0007669"/>
    <property type="project" value="TreeGrafter"/>
</dbReference>
<dbReference type="Pfam" id="PF14587">
    <property type="entry name" value="Glyco_hydr_30_2"/>
    <property type="match status" value="1"/>
</dbReference>
<dbReference type="EMBL" id="JAPDRK010000006">
    <property type="protein sequence ID" value="KAJ9611341.1"/>
    <property type="molecule type" value="Genomic_DNA"/>
</dbReference>
<dbReference type="InterPro" id="IPR001139">
    <property type="entry name" value="Glyco_hydro_30"/>
</dbReference>
<dbReference type="InterPro" id="IPR013780">
    <property type="entry name" value="Glyco_hydro_b"/>
</dbReference>
<dbReference type="PANTHER" id="PTHR11069:SF23">
    <property type="entry name" value="LYSOSOMAL ACID GLUCOSYLCERAMIDASE"/>
    <property type="match status" value="1"/>
</dbReference>
<dbReference type="Proteomes" id="UP001172673">
    <property type="component" value="Unassembled WGS sequence"/>
</dbReference>
<reference evidence="7" key="1">
    <citation type="submission" date="2022-10" db="EMBL/GenBank/DDBJ databases">
        <title>Culturing micro-colonial fungi from biological soil crusts in the Mojave desert and describing Neophaeococcomyces mojavensis, and introducing the new genera and species Taxawa tesnikishii.</title>
        <authorList>
            <person name="Kurbessoian T."/>
            <person name="Stajich J.E."/>
        </authorList>
    </citation>
    <scope>NUCLEOTIDE SEQUENCE</scope>
    <source>
        <strain evidence="7">TK_41</strain>
    </source>
</reference>
<evidence type="ECO:0000313" key="7">
    <source>
        <dbReference type="EMBL" id="KAJ9611341.1"/>
    </source>
</evidence>
<dbReference type="Gene3D" id="2.60.40.1180">
    <property type="entry name" value="Golgi alpha-mannosidase II"/>
    <property type="match status" value="1"/>
</dbReference>
<keyword evidence="2 4" id="KW-0732">Signal</keyword>
<dbReference type="SUPFAM" id="SSF51445">
    <property type="entry name" value="(Trans)glycosidases"/>
    <property type="match status" value="1"/>
</dbReference>
<comment type="caution">
    <text evidence="7">The sequence shown here is derived from an EMBL/GenBank/DDBJ whole genome shotgun (WGS) entry which is preliminary data.</text>
</comment>
<dbReference type="Pfam" id="PF17189">
    <property type="entry name" value="Glyco_hydro_30C"/>
    <property type="match status" value="1"/>
</dbReference>
<evidence type="ECO:0000259" key="5">
    <source>
        <dbReference type="Pfam" id="PF14587"/>
    </source>
</evidence>